<dbReference type="Gene3D" id="3.40.605.10">
    <property type="entry name" value="Aldehyde Dehydrogenase, Chain A, domain 1"/>
    <property type="match status" value="1"/>
</dbReference>
<evidence type="ECO:0000256" key="3">
    <source>
        <dbReference type="RuleBase" id="RU003345"/>
    </source>
</evidence>
<feature type="active site" evidence="2">
    <location>
        <position position="252"/>
    </location>
</feature>
<protein>
    <submittedName>
        <fullName evidence="5">Succinate-semialdehyde dehydrogenase (NADP(+))</fullName>
    </submittedName>
</protein>
<proteinExistence type="inferred from homology"/>
<accession>A0ABT2J4S2</accession>
<evidence type="ECO:0000256" key="2">
    <source>
        <dbReference type="PROSITE-ProRule" id="PRU10007"/>
    </source>
</evidence>
<evidence type="ECO:0000256" key="1">
    <source>
        <dbReference type="ARBA" id="ARBA00023002"/>
    </source>
</evidence>
<dbReference type="InterPro" id="IPR029510">
    <property type="entry name" value="Ald_DH_CS_GLU"/>
</dbReference>
<dbReference type="Pfam" id="PF00171">
    <property type="entry name" value="Aldedh"/>
    <property type="match status" value="1"/>
</dbReference>
<evidence type="ECO:0000259" key="4">
    <source>
        <dbReference type="Pfam" id="PF00171"/>
    </source>
</evidence>
<gene>
    <name evidence="5" type="ORF">JT362_06585</name>
</gene>
<dbReference type="InterPro" id="IPR016162">
    <property type="entry name" value="Ald_DH_N"/>
</dbReference>
<organism evidence="5 6">
    <name type="scientific">Actinophytocola gossypii</name>
    <dbReference type="NCBI Taxonomy" id="2812003"/>
    <lineage>
        <taxon>Bacteria</taxon>
        <taxon>Bacillati</taxon>
        <taxon>Actinomycetota</taxon>
        <taxon>Actinomycetes</taxon>
        <taxon>Pseudonocardiales</taxon>
        <taxon>Pseudonocardiaceae</taxon>
    </lineage>
</organism>
<dbReference type="PROSITE" id="PS00687">
    <property type="entry name" value="ALDEHYDE_DEHYDR_GLU"/>
    <property type="match status" value="1"/>
</dbReference>
<keyword evidence="6" id="KW-1185">Reference proteome</keyword>
<dbReference type="Proteomes" id="UP001156441">
    <property type="component" value="Unassembled WGS sequence"/>
</dbReference>
<evidence type="ECO:0000313" key="5">
    <source>
        <dbReference type="EMBL" id="MCT2582783.1"/>
    </source>
</evidence>
<sequence length="515" mass="54740">MRPPSLTDELLDTLRARVTGSGGTHTTTAVFTGGDLATVPESTPDDVHAAVEHAARAQRDWAATPLATRLAVFERFHRLLLRHRDTVADLLQAETGKARRDAFEEFAEPALVTSHYLRTAPGLLRPRRRAGALPGAVSATELRHPKGVVGIIAPWNYPFALSIGDLVPALVAGNAVVLKPDRQTPLSPLFGVELLYRAGLPAGLLQVVLGDGPTVGGAVVDTCDYVGFTGSTRTGTLIAERAARRLIGCSLELGGKNPLLVLDDADIPATARAAVRGCFANAGQLCLSLERVYVHDSIFDAFADAFVAETGRLRLAAGYDYRADLGSLTSRRALTTVAEHVDDARAKGATVLAGGRPRPDLGPYFYEPTVLTDVTPDMRCHAAETFGPVVSLYPFDDDDEAVALANRTEYGLNASVFGRDRRRAAAVGARLRVGTVNVNDGYASAYGSTDAPMGGVGASGLGRRHGAEGLLKYTESQTVATQRVALLDPPRRLPYGLFAKAMTGSLRIMRALGIR</sequence>
<dbReference type="Gene3D" id="3.40.309.10">
    <property type="entry name" value="Aldehyde Dehydrogenase, Chain A, domain 2"/>
    <property type="match status" value="1"/>
</dbReference>
<dbReference type="InterPro" id="IPR016161">
    <property type="entry name" value="Ald_DH/histidinol_DH"/>
</dbReference>
<comment type="caution">
    <text evidence="5">The sequence shown here is derived from an EMBL/GenBank/DDBJ whole genome shotgun (WGS) entry which is preliminary data.</text>
</comment>
<dbReference type="InterPro" id="IPR015590">
    <property type="entry name" value="Aldehyde_DH_dom"/>
</dbReference>
<name>A0ABT2J4S2_9PSEU</name>
<dbReference type="EMBL" id="JAFFZE010000006">
    <property type="protein sequence ID" value="MCT2582783.1"/>
    <property type="molecule type" value="Genomic_DNA"/>
</dbReference>
<keyword evidence="1 3" id="KW-0560">Oxidoreductase</keyword>
<dbReference type="CDD" id="cd07101">
    <property type="entry name" value="ALDH_SSADH2_GabD2"/>
    <property type="match status" value="1"/>
</dbReference>
<dbReference type="PANTHER" id="PTHR11699">
    <property type="entry name" value="ALDEHYDE DEHYDROGENASE-RELATED"/>
    <property type="match status" value="1"/>
</dbReference>
<evidence type="ECO:0000313" key="6">
    <source>
        <dbReference type="Proteomes" id="UP001156441"/>
    </source>
</evidence>
<reference evidence="5 6" key="1">
    <citation type="submission" date="2021-02" db="EMBL/GenBank/DDBJ databases">
        <title>Actinophytocola xerophila sp. nov., isolated from soil of cotton cropping field.</title>
        <authorList>
            <person name="Huang R."/>
            <person name="Chen X."/>
            <person name="Ge X."/>
            <person name="Liu W."/>
        </authorList>
    </citation>
    <scope>NUCLEOTIDE SEQUENCE [LARGE SCALE GENOMIC DNA]</scope>
    <source>
        <strain evidence="5 6">S1-96</strain>
    </source>
</reference>
<dbReference type="RefSeq" id="WP_260190118.1">
    <property type="nucleotide sequence ID" value="NZ_JAFFZE010000006.1"/>
</dbReference>
<dbReference type="NCBIfam" id="NF006916">
    <property type="entry name" value="PRK09407.1"/>
    <property type="match status" value="1"/>
</dbReference>
<comment type="similarity">
    <text evidence="3">Belongs to the aldehyde dehydrogenase family.</text>
</comment>
<dbReference type="SUPFAM" id="SSF53720">
    <property type="entry name" value="ALDH-like"/>
    <property type="match status" value="1"/>
</dbReference>
<feature type="domain" description="Aldehyde dehydrogenase" evidence="4">
    <location>
        <begin position="27"/>
        <end position="479"/>
    </location>
</feature>
<dbReference type="InterPro" id="IPR016163">
    <property type="entry name" value="Ald_DH_C"/>
</dbReference>